<keyword evidence="5" id="KW-0539">Nucleus</keyword>
<feature type="compositionally biased region" description="Basic and acidic residues" evidence="6">
    <location>
        <begin position="543"/>
        <end position="568"/>
    </location>
</feature>
<evidence type="ECO:0000313" key="7">
    <source>
        <dbReference type="EMBL" id="OAO97534.1"/>
    </source>
</evidence>
<evidence type="ECO:0000256" key="5">
    <source>
        <dbReference type="ARBA" id="ARBA00023242"/>
    </source>
</evidence>
<dbReference type="PANTHER" id="PTHR15660:SF1">
    <property type="entry name" value="BRISC AND BRCA1-A COMPLEX MEMBER 1"/>
    <property type="match status" value="1"/>
</dbReference>
<feature type="compositionally biased region" description="Basic and acidic residues" evidence="6">
    <location>
        <begin position="453"/>
        <end position="472"/>
    </location>
</feature>
<evidence type="ECO:0000256" key="4">
    <source>
        <dbReference type="ARBA" id="ARBA00023204"/>
    </source>
</evidence>
<dbReference type="GO" id="GO:0006281">
    <property type="term" value="P:DNA repair"/>
    <property type="evidence" value="ECO:0007669"/>
    <property type="project" value="UniProtKB-KW"/>
</dbReference>
<protein>
    <recommendedName>
        <fullName evidence="9">New component of the BRCA1-A complex</fullName>
    </recommendedName>
</protein>
<dbReference type="GO" id="GO:0045739">
    <property type="term" value="P:positive regulation of DNA repair"/>
    <property type="evidence" value="ECO:0007669"/>
    <property type="project" value="InterPro"/>
</dbReference>
<evidence type="ECO:0000256" key="6">
    <source>
        <dbReference type="SAM" id="MobiDB-lite"/>
    </source>
</evidence>
<comment type="subcellular location">
    <subcellularLocation>
        <location evidence="1">Nucleus</location>
    </subcellularLocation>
</comment>
<evidence type="ECO:0000313" key="8">
    <source>
        <dbReference type="Proteomes" id="UP000078284"/>
    </source>
</evidence>
<proteinExistence type="predicted"/>
<sequence>MEEDRATMTGAVATRDSVEPSEDILICVDVDAESTVEMKTTGTNGKPLNKLECLKLAITRFIHDKLSRNSDHRFAFATLSQSAAWLKKEFSNDAKSAAASLREMSATRSSGPADLTFLFQEAAQEAKTSRAQNRILRVILMYCRSSVRPTHDWPINQKLFTLDVMYLHDKSGPDNCTHDVYDSLVDAIERVSEYEGYIFEDSHGLAQSVFRRMSTLLSHPPQRCAQVDLPKPPAKKPAVSCDKSASDSTKGAKQPLEKNPKTNTKRIHSLGKEKTSDFKKYDEKIVGSRVKIWWPLDRAYYEAVVISYCSAKERHRVRYIDGDEEILNMRKEKWYFLNESKSSKDKEANQTGCDEEASTMPQKKKAKTRKEQSTNKQSKMLSPFPPNVKKDDEVPQISRRQAEQVLSNCASQIKKYLTEAGKLSSVSLANPSDVVDSICGRAFDALKQEDVVANEKEDRQGPREAAVKEQQKAAEVSTPELTCVPERGLNLEQSLSVCPHDSSVKSAISSMNENGHKILEMVQQPVAEEEDLAETKTKTYKRARVESSSVHKADGEMEKEAAEGEPSCRSHKSSAESGDLQPKNLPEPCSVTQQLAKVKQSILDTVASVRQFRCELERKEQSIADTLSIVRQFRSEIEEKEDMLEASLLEIDVLGEKISGINKILN</sequence>
<name>A0A178UWK9_ARATH</name>
<evidence type="ECO:0000256" key="3">
    <source>
        <dbReference type="ARBA" id="ARBA00022763"/>
    </source>
</evidence>
<gene>
    <name evidence="7" type="ordered locus">AXX17_At4g37790</name>
</gene>
<feature type="region of interest" description="Disordered" evidence="6">
    <location>
        <begin position="345"/>
        <end position="393"/>
    </location>
</feature>
<dbReference type="InterPro" id="IPR026126">
    <property type="entry name" value="BABAM1"/>
</dbReference>
<feature type="region of interest" description="Disordered" evidence="6">
    <location>
        <begin position="453"/>
        <end position="479"/>
    </location>
</feature>
<dbReference type="CDD" id="cd21502">
    <property type="entry name" value="vWA_BABAM1"/>
    <property type="match status" value="1"/>
</dbReference>
<organism evidence="7 8">
    <name type="scientific">Arabidopsis thaliana</name>
    <name type="common">Mouse-ear cress</name>
    <dbReference type="NCBI Taxonomy" id="3702"/>
    <lineage>
        <taxon>Eukaryota</taxon>
        <taxon>Viridiplantae</taxon>
        <taxon>Streptophyta</taxon>
        <taxon>Embryophyta</taxon>
        <taxon>Tracheophyta</taxon>
        <taxon>Spermatophyta</taxon>
        <taxon>Magnoliopsida</taxon>
        <taxon>eudicotyledons</taxon>
        <taxon>Gunneridae</taxon>
        <taxon>Pentapetalae</taxon>
        <taxon>rosids</taxon>
        <taxon>malvids</taxon>
        <taxon>Brassicales</taxon>
        <taxon>Brassicaceae</taxon>
        <taxon>Camelineae</taxon>
        <taxon>Arabidopsis</taxon>
    </lineage>
</organism>
<keyword evidence="2" id="KW-0963">Cytoplasm</keyword>
<reference evidence="8" key="1">
    <citation type="journal article" date="2016" name="Proc. Natl. Acad. Sci. U.S.A.">
        <title>Chromosome-level assembly of Arabidopsis thaliana Ler reveals the extent of translocation and inversion polymorphisms.</title>
        <authorList>
            <person name="Zapata L."/>
            <person name="Ding J."/>
            <person name="Willing E.M."/>
            <person name="Hartwig B."/>
            <person name="Bezdan D."/>
            <person name="Jiao W.B."/>
            <person name="Patel V."/>
            <person name="Velikkakam James G."/>
            <person name="Koornneef M."/>
            <person name="Ossowski S."/>
            <person name="Schneeberger K."/>
        </authorList>
    </citation>
    <scope>NUCLEOTIDE SEQUENCE [LARGE SCALE GENOMIC DNA]</scope>
    <source>
        <strain evidence="8">cv. Landsberg erecta</strain>
    </source>
</reference>
<keyword evidence="4" id="KW-0234">DNA repair</keyword>
<dbReference type="Proteomes" id="UP000078284">
    <property type="component" value="Chromosome 4"/>
</dbReference>
<dbReference type="EMBL" id="LUHQ01000004">
    <property type="protein sequence ID" value="OAO97534.1"/>
    <property type="molecule type" value="Genomic_DNA"/>
</dbReference>
<dbReference type="ExpressionAtlas" id="A0A178UWK9">
    <property type="expression patterns" value="baseline and differential"/>
</dbReference>
<keyword evidence="3" id="KW-0227">DNA damage</keyword>
<dbReference type="AlphaFoldDB" id="A0A178UWK9"/>
<comment type="caution">
    <text evidence="7">The sequence shown here is derived from an EMBL/GenBank/DDBJ whole genome shotgun (WGS) entry which is preliminary data.</text>
</comment>
<dbReference type="GO" id="GO:0070552">
    <property type="term" value="C:BRISC complex"/>
    <property type="evidence" value="ECO:0007669"/>
    <property type="project" value="InterPro"/>
</dbReference>
<evidence type="ECO:0008006" key="9">
    <source>
        <dbReference type="Google" id="ProtNLM"/>
    </source>
</evidence>
<dbReference type="PANTHER" id="PTHR15660">
    <property type="entry name" value="BRISC AND BRCA1-A COMPLEX MEMBER 1"/>
    <property type="match status" value="1"/>
</dbReference>
<evidence type="ECO:0000256" key="1">
    <source>
        <dbReference type="ARBA" id="ARBA00004123"/>
    </source>
</evidence>
<dbReference type="Gene3D" id="2.30.30.140">
    <property type="match status" value="1"/>
</dbReference>
<accession>A0A178UWK9</accession>
<feature type="region of interest" description="Disordered" evidence="6">
    <location>
        <begin position="223"/>
        <end position="271"/>
    </location>
</feature>
<dbReference type="CDD" id="cd20404">
    <property type="entry name" value="Tudor_Agenet_AtEML-like"/>
    <property type="match status" value="1"/>
</dbReference>
<dbReference type="SUPFAM" id="SSF63748">
    <property type="entry name" value="Tudor/PWWP/MBT"/>
    <property type="match status" value="1"/>
</dbReference>
<evidence type="ECO:0000256" key="2">
    <source>
        <dbReference type="ARBA" id="ARBA00022490"/>
    </source>
</evidence>
<feature type="region of interest" description="Disordered" evidence="6">
    <location>
        <begin position="543"/>
        <end position="585"/>
    </location>
</feature>